<keyword evidence="5" id="KW-1185">Reference proteome</keyword>
<dbReference type="OrthoDB" id="1937314at2759"/>
<dbReference type="EMBL" id="CM001223">
    <property type="protein sequence ID" value="KEH23758.1"/>
    <property type="molecule type" value="Genomic_DNA"/>
</dbReference>
<evidence type="ECO:0000313" key="5">
    <source>
        <dbReference type="Proteomes" id="UP000002051"/>
    </source>
</evidence>
<keyword evidence="1" id="KW-0175">Coiled coil</keyword>
<proteinExistence type="predicted"/>
<dbReference type="EnsemblPlants" id="KEH23758">
    <property type="protein sequence ID" value="KEH23758"/>
    <property type="gene ID" value="MTR_7g094840"/>
</dbReference>
<reference evidence="3 5" key="1">
    <citation type="journal article" date="2011" name="Nature">
        <title>The Medicago genome provides insight into the evolution of rhizobial symbioses.</title>
        <authorList>
            <person name="Young N.D."/>
            <person name="Debelle F."/>
            <person name="Oldroyd G.E."/>
            <person name="Geurts R."/>
            <person name="Cannon S.B."/>
            <person name="Udvardi M.K."/>
            <person name="Benedito V.A."/>
            <person name="Mayer K.F."/>
            <person name="Gouzy J."/>
            <person name="Schoof H."/>
            <person name="Van de Peer Y."/>
            <person name="Proost S."/>
            <person name="Cook D.R."/>
            <person name="Meyers B.C."/>
            <person name="Spannagl M."/>
            <person name="Cheung F."/>
            <person name="De Mita S."/>
            <person name="Krishnakumar V."/>
            <person name="Gundlach H."/>
            <person name="Zhou S."/>
            <person name="Mudge J."/>
            <person name="Bharti A.K."/>
            <person name="Murray J.D."/>
            <person name="Naoumkina M.A."/>
            <person name="Rosen B."/>
            <person name="Silverstein K.A."/>
            <person name="Tang H."/>
            <person name="Rombauts S."/>
            <person name="Zhao P.X."/>
            <person name="Zhou P."/>
            <person name="Barbe V."/>
            <person name="Bardou P."/>
            <person name="Bechner M."/>
            <person name="Bellec A."/>
            <person name="Berger A."/>
            <person name="Berges H."/>
            <person name="Bidwell S."/>
            <person name="Bisseling T."/>
            <person name="Choisne N."/>
            <person name="Couloux A."/>
            <person name="Denny R."/>
            <person name="Deshpande S."/>
            <person name="Dai X."/>
            <person name="Doyle J.J."/>
            <person name="Dudez A.M."/>
            <person name="Farmer A.D."/>
            <person name="Fouteau S."/>
            <person name="Franken C."/>
            <person name="Gibelin C."/>
            <person name="Gish J."/>
            <person name="Goldstein S."/>
            <person name="Gonzalez A.J."/>
            <person name="Green P.J."/>
            <person name="Hallab A."/>
            <person name="Hartog M."/>
            <person name="Hua A."/>
            <person name="Humphray S.J."/>
            <person name="Jeong D.H."/>
            <person name="Jing Y."/>
            <person name="Jocker A."/>
            <person name="Kenton S.M."/>
            <person name="Kim D.J."/>
            <person name="Klee K."/>
            <person name="Lai H."/>
            <person name="Lang C."/>
            <person name="Lin S."/>
            <person name="Macmil S.L."/>
            <person name="Magdelenat G."/>
            <person name="Matthews L."/>
            <person name="McCorrison J."/>
            <person name="Monaghan E.L."/>
            <person name="Mun J.H."/>
            <person name="Najar F.Z."/>
            <person name="Nicholson C."/>
            <person name="Noirot C."/>
            <person name="O'Bleness M."/>
            <person name="Paule C.R."/>
            <person name="Poulain J."/>
            <person name="Prion F."/>
            <person name="Qin B."/>
            <person name="Qu C."/>
            <person name="Retzel E.F."/>
            <person name="Riddle C."/>
            <person name="Sallet E."/>
            <person name="Samain S."/>
            <person name="Samson N."/>
            <person name="Sanders I."/>
            <person name="Saurat O."/>
            <person name="Scarpelli C."/>
            <person name="Schiex T."/>
            <person name="Segurens B."/>
            <person name="Severin A.J."/>
            <person name="Sherrier D.J."/>
            <person name="Shi R."/>
            <person name="Sims S."/>
            <person name="Singer S.R."/>
            <person name="Sinharoy S."/>
            <person name="Sterck L."/>
            <person name="Viollet A."/>
            <person name="Wang B.B."/>
            <person name="Wang K."/>
            <person name="Wang M."/>
            <person name="Wang X."/>
            <person name="Warfsmann J."/>
            <person name="Weissenbach J."/>
            <person name="White D.D."/>
            <person name="White J.D."/>
            <person name="Wiley G.B."/>
            <person name="Wincker P."/>
            <person name="Xing Y."/>
            <person name="Yang L."/>
            <person name="Yao Z."/>
            <person name="Ying F."/>
            <person name="Zhai J."/>
            <person name="Zhou L."/>
            <person name="Zuber A."/>
            <person name="Denarie J."/>
            <person name="Dixon R.A."/>
            <person name="May G.D."/>
            <person name="Schwartz D.C."/>
            <person name="Rogers J."/>
            <person name="Quetier F."/>
            <person name="Town C.D."/>
            <person name="Roe B.A."/>
        </authorList>
    </citation>
    <scope>NUCLEOTIDE SEQUENCE [LARGE SCALE GENOMIC DNA]</scope>
    <source>
        <strain evidence="3">A17</strain>
        <strain evidence="4 5">cv. Jemalong A17</strain>
    </source>
</reference>
<accession>A0A072U3M6</accession>
<dbReference type="PANTHER" id="PTHR38936">
    <property type="entry name" value="TITIN-LIKE ISOFORM X2"/>
    <property type="match status" value="1"/>
</dbReference>
<name>A0A072U3M6_MEDTR</name>
<organism evidence="3 5">
    <name type="scientific">Medicago truncatula</name>
    <name type="common">Barrel medic</name>
    <name type="synonym">Medicago tribuloides</name>
    <dbReference type="NCBI Taxonomy" id="3880"/>
    <lineage>
        <taxon>Eukaryota</taxon>
        <taxon>Viridiplantae</taxon>
        <taxon>Streptophyta</taxon>
        <taxon>Embryophyta</taxon>
        <taxon>Tracheophyta</taxon>
        <taxon>Spermatophyta</taxon>
        <taxon>Magnoliopsida</taxon>
        <taxon>eudicotyledons</taxon>
        <taxon>Gunneridae</taxon>
        <taxon>Pentapetalae</taxon>
        <taxon>rosids</taxon>
        <taxon>fabids</taxon>
        <taxon>Fabales</taxon>
        <taxon>Fabaceae</taxon>
        <taxon>Papilionoideae</taxon>
        <taxon>50 kb inversion clade</taxon>
        <taxon>NPAAA clade</taxon>
        <taxon>Hologalegina</taxon>
        <taxon>IRL clade</taxon>
        <taxon>Trifolieae</taxon>
        <taxon>Medicago</taxon>
    </lineage>
</organism>
<feature type="coiled-coil region" evidence="1">
    <location>
        <begin position="247"/>
        <end position="303"/>
    </location>
</feature>
<reference evidence="3 5" key="2">
    <citation type="journal article" date="2014" name="BMC Genomics">
        <title>An improved genome release (version Mt4.0) for the model legume Medicago truncatula.</title>
        <authorList>
            <person name="Tang H."/>
            <person name="Krishnakumar V."/>
            <person name="Bidwell S."/>
            <person name="Rosen B."/>
            <person name="Chan A."/>
            <person name="Zhou S."/>
            <person name="Gentzbittel L."/>
            <person name="Childs K.L."/>
            <person name="Yandell M."/>
            <person name="Gundlach H."/>
            <person name="Mayer K.F."/>
            <person name="Schwartz D.C."/>
            <person name="Town C.D."/>
        </authorList>
    </citation>
    <scope>GENOME REANNOTATION</scope>
    <source>
        <strain evidence="3">A17</strain>
        <strain evidence="4 5">cv. Jemalong A17</strain>
    </source>
</reference>
<gene>
    <name evidence="4" type="primary">25499114</name>
    <name evidence="3" type="ordered locus">MTR_7g094840</name>
</gene>
<evidence type="ECO:0000313" key="3">
    <source>
        <dbReference type="EMBL" id="KEH23758.1"/>
    </source>
</evidence>
<reference evidence="4" key="3">
    <citation type="submission" date="2015-04" db="UniProtKB">
        <authorList>
            <consortium name="EnsemblPlants"/>
        </authorList>
    </citation>
    <scope>IDENTIFICATION</scope>
    <source>
        <strain evidence="4">cv. Jemalong A17</strain>
    </source>
</reference>
<evidence type="ECO:0000256" key="2">
    <source>
        <dbReference type="SAM" id="MobiDB-lite"/>
    </source>
</evidence>
<feature type="compositionally biased region" description="Polar residues" evidence="2">
    <location>
        <begin position="149"/>
        <end position="192"/>
    </location>
</feature>
<dbReference type="PANTHER" id="PTHR38936:SF1">
    <property type="entry name" value="DUF641 DOMAIN-CONTAINING PROTEIN"/>
    <property type="match status" value="1"/>
</dbReference>
<feature type="region of interest" description="Disordered" evidence="2">
    <location>
        <begin position="47"/>
        <end position="66"/>
    </location>
</feature>
<protein>
    <submittedName>
        <fullName evidence="3 4">Uncharacterized protein</fullName>
    </submittedName>
</protein>
<dbReference type="AlphaFoldDB" id="A0A072U3M6"/>
<evidence type="ECO:0000256" key="1">
    <source>
        <dbReference type="SAM" id="Coils"/>
    </source>
</evidence>
<feature type="region of interest" description="Disordered" evidence="2">
    <location>
        <begin position="1"/>
        <end position="42"/>
    </location>
</feature>
<evidence type="ECO:0000313" key="4">
    <source>
        <dbReference type="EnsemblPlants" id="KEH23758"/>
    </source>
</evidence>
<feature type="region of interest" description="Disordered" evidence="2">
    <location>
        <begin position="97"/>
        <end position="193"/>
    </location>
</feature>
<sequence length="317" mass="34964">MGRKPGPKPSKTKDAVLSLPAANALPSERVEQQASNENINPMEVLESELGNPHPMSSPLKKHLNSSVAGVETGAVGKEPQEQTTLVSKHQKKYATLAKKMSKYRNGSVRRSERIRSGVVKVKSTNSKQGVECVVDMTVSDSEKDESDAQTEQVLPQPNPTDTQTEPVQVLPQENRQTEPVQVLPQENPQTEPVQVLLRENTQNEQAEMEQLLFEPESELELNPAENVDGNAGLYEAPSMALGYRSMYIDSQKKLEALSNENEQLKGQLEVYEKVLDKMKDVVNQQLSNVAKTAEAAVISLNQEIDNASAGKRKRIEG</sequence>
<dbReference type="ExpressionAtlas" id="A0A072U3M6">
    <property type="expression patterns" value="differential"/>
</dbReference>
<dbReference type="Proteomes" id="UP000002051">
    <property type="component" value="Unassembled WGS sequence"/>
</dbReference>